<accession>A0ACC0PBN7</accession>
<evidence type="ECO:0000313" key="1">
    <source>
        <dbReference type="EMBL" id="KAI8562137.1"/>
    </source>
</evidence>
<sequence>MESNFGRRLYDWEKCQEEELQQGLNGIALDPSKQDSVQWKWSSNRCFSVKSMYGQWEQGVHIGDEVLGSLWKNLSPPKVEIFSWLALQGRVATRSVLAHRNMLQEGQVPLCPLCSLSEETPEHLFLHYLASWWFDNSFRNLERHVWEVTFFASLWSLWLARNDIIFNNVSRSASEVGELIKTRVAMWIKAKFDIKIYSVEDFKSFQGGIRKLKL</sequence>
<gene>
    <name evidence="1" type="ORF">RHMOL_Rhmol03G0011400</name>
</gene>
<organism evidence="1 2">
    <name type="scientific">Rhododendron molle</name>
    <name type="common">Chinese azalea</name>
    <name type="synonym">Azalea mollis</name>
    <dbReference type="NCBI Taxonomy" id="49168"/>
    <lineage>
        <taxon>Eukaryota</taxon>
        <taxon>Viridiplantae</taxon>
        <taxon>Streptophyta</taxon>
        <taxon>Embryophyta</taxon>
        <taxon>Tracheophyta</taxon>
        <taxon>Spermatophyta</taxon>
        <taxon>Magnoliopsida</taxon>
        <taxon>eudicotyledons</taxon>
        <taxon>Gunneridae</taxon>
        <taxon>Pentapetalae</taxon>
        <taxon>asterids</taxon>
        <taxon>Ericales</taxon>
        <taxon>Ericaceae</taxon>
        <taxon>Ericoideae</taxon>
        <taxon>Rhodoreae</taxon>
        <taxon>Rhododendron</taxon>
    </lineage>
</organism>
<reference evidence="1" key="1">
    <citation type="submission" date="2022-02" db="EMBL/GenBank/DDBJ databases">
        <title>Plant Genome Project.</title>
        <authorList>
            <person name="Zhang R.-G."/>
        </authorList>
    </citation>
    <scope>NUCLEOTIDE SEQUENCE</scope>
    <source>
        <strain evidence="1">AT1</strain>
    </source>
</reference>
<dbReference type="Proteomes" id="UP001062846">
    <property type="component" value="Chromosome 3"/>
</dbReference>
<comment type="caution">
    <text evidence="1">The sequence shown here is derived from an EMBL/GenBank/DDBJ whole genome shotgun (WGS) entry which is preliminary data.</text>
</comment>
<name>A0ACC0PBN7_RHOML</name>
<protein>
    <submittedName>
        <fullName evidence="1">Uncharacterized protein</fullName>
    </submittedName>
</protein>
<keyword evidence="2" id="KW-1185">Reference proteome</keyword>
<proteinExistence type="predicted"/>
<dbReference type="EMBL" id="CM046390">
    <property type="protein sequence ID" value="KAI8562137.1"/>
    <property type="molecule type" value="Genomic_DNA"/>
</dbReference>
<evidence type="ECO:0000313" key="2">
    <source>
        <dbReference type="Proteomes" id="UP001062846"/>
    </source>
</evidence>